<dbReference type="Pfam" id="PF14508">
    <property type="entry name" value="GH97_N"/>
    <property type="match status" value="1"/>
</dbReference>
<feature type="chain" id="PRO_5003185951" evidence="6">
    <location>
        <begin position="18"/>
        <end position="635"/>
    </location>
</feature>
<feature type="domain" description="Glycosyl-hydrolase 97 N-terminal" evidence="8">
    <location>
        <begin position="22"/>
        <end position="282"/>
    </location>
</feature>
<dbReference type="OrthoDB" id="57532at2"/>
<dbReference type="HOGENOM" id="CLU_011166_1_1_10"/>
<keyword evidence="3 10" id="KW-0378">Hydrolase</keyword>
<dbReference type="InterPro" id="IPR017853">
    <property type="entry name" value="GH"/>
</dbReference>
<dbReference type="Proteomes" id="UP000007435">
    <property type="component" value="Chromosome"/>
</dbReference>
<dbReference type="Pfam" id="PF10566">
    <property type="entry name" value="Glyco_hydro_97"/>
    <property type="match status" value="1"/>
</dbReference>
<feature type="domain" description="Glycosyl-hydrolase 97 C-terminal oligomerisation" evidence="9">
    <location>
        <begin position="549"/>
        <end position="599"/>
    </location>
</feature>
<dbReference type="EMBL" id="CP002305">
    <property type="protein sequence ID" value="ADQ18177.1"/>
    <property type="molecule type" value="Genomic_DNA"/>
</dbReference>
<evidence type="ECO:0000259" key="8">
    <source>
        <dbReference type="Pfam" id="PF14508"/>
    </source>
</evidence>
<evidence type="ECO:0000256" key="6">
    <source>
        <dbReference type="SAM" id="SignalP"/>
    </source>
</evidence>
<evidence type="ECO:0000259" key="7">
    <source>
        <dbReference type="Pfam" id="PF10566"/>
    </source>
</evidence>
<evidence type="ECO:0000259" key="9">
    <source>
        <dbReference type="Pfam" id="PF14509"/>
    </source>
</evidence>
<dbReference type="Gene3D" id="3.20.20.70">
    <property type="entry name" value="Aldolase class I"/>
    <property type="match status" value="1"/>
</dbReference>
<dbReference type="GO" id="GO:0030246">
    <property type="term" value="F:carbohydrate binding"/>
    <property type="evidence" value="ECO:0007669"/>
    <property type="project" value="InterPro"/>
</dbReference>
<dbReference type="KEGG" id="lby:Lbys_2514"/>
<keyword evidence="11" id="KW-1185">Reference proteome</keyword>
<dbReference type="STRING" id="649349.Lbys_2514"/>
<name>E4RYE1_LEAB4</name>
<accession>E4RYE1</accession>
<gene>
    <name evidence="10" type="ordered locus">Lbys_2514</name>
</gene>
<dbReference type="RefSeq" id="WP_013409217.1">
    <property type="nucleotide sequence ID" value="NC_014655.1"/>
</dbReference>
<dbReference type="Gene3D" id="2.70.98.10">
    <property type="match status" value="1"/>
</dbReference>
<evidence type="ECO:0000256" key="4">
    <source>
        <dbReference type="ARBA" id="ARBA00022837"/>
    </source>
</evidence>
<feature type="domain" description="Glycosyl-hydrolase 97 catalytic" evidence="7">
    <location>
        <begin position="302"/>
        <end position="455"/>
    </location>
</feature>
<dbReference type="eggNOG" id="COG3589">
    <property type="taxonomic scope" value="Bacteria"/>
</dbReference>
<comment type="cofactor">
    <cofactor evidence="1">
        <name>Ca(2+)</name>
        <dbReference type="ChEBI" id="CHEBI:29108"/>
    </cofactor>
</comment>
<sequence length="635" mass="72480">MKTFLAFYMFLSTSVFAQEMLSPNRAIKVKLNTEVGGKFTYSVSFSGKPVMEPSQLGIIRKDGDFSKGLQIISVEKVQEVHEKYETLNAKRKSISYKANRYVFHLQNEKQQPMDLEFQLSNDGFAFRYYFPGTSPDIKYITEELTTFNFPETAVAWMQPMSDAQTGWEHCHPSYEEGYLREIKVGTPSPIKAGWVYPALFRTKDQVYVAITEAGLDGTYCGTRLQAESPKGEYRIGFPQEPEVFTGGELNPESKLPWYTPWRVIALGTLKTVSESTLGTDLAPKAIRLKSQDWIKPGKASWSWIILKDESINYDTTRMYIDFAADMKWEYCLVDVNWDTTIGYERMKELVDYAAQKQVKLLLWYNSAGSWNTTPYHPRNLLLTRESRRKEFQRIKDMGVAGVKIDFFGGDGQSMIRYYIDILNDAADIGLLINFHGATLPRGWQKTYPHLMTAEAIKGQEMVTFSQDFANEQPAHVLTAVYTRNLFDPMDFTPMTLDSIPRIHRVTTKTFELASTVLFLSGIQHLAESPMGMSNQSEDIKNYLRNLPSSWEETKFLAGEPGKYILLARRSGNKWYLGGMNGEKKTREIKVDLSFLGEGYFFEDVSRQESIRKNQKPNGKISLPAYGGIVGVFNSL</sequence>
<evidence type="ECO:0000256" key="1">
    <source>
        <dbReference type="ARBA" id="ARBA00001913"/>
    </source>
</evidence>
<evidence type="ECO:0000313" key="11">
    <source>
        <dbReference type="Proteomes" id="UP000007435"/>
    </source>
</evidence>
<dbReference type="Pfam" id="PF14509">
    <property type="entry name" value="GH97_C"/>
    <property type="match status" value="1"/>
</dbReference>
<evidence type="ECO:0000313" key="10">
    <source>
        <dbReference type="EMBL" id="ADQ18177.1"/>
    </source>
</evidence>
<dbReference type="AlphaFoldDB" id="E4RYE1"/>
<dbReference type="InterPro" id="IPR013780">
    <property type="entry name" value="Glyco_hydro_b"/>
</dbReference>
<dbReference type="InterPro" id="IPR029486">
    <property type="entry name" value="GH97_N"/>
</dbReference>
<dbReference type="InterPro" id="IPR052720">
    <property type="entry name" value="Glycosyl_hydrolase_97"/>
</dbReference>
<dbReference type="PANTHER" id="PTHR35803">
    <property type="entry name" value="GLUCAN 1,4-ALPHA-GLUCOSIDASE SUSB-RELATED"/>
    <property type="match status" value="1"/>
</dbReference>
<dbReference type="PANTHER" id="PTHR35803:SF2">
    <property type="entry name" value="RETAINING ALPHA-GALACTOSIDASE"/>
    <property type="match status" value="1"/>
</dbReference>
<proteinExistence type="predicted"/>
<feature type="signal peptide" evidence="6">
    <location>
        <begin position="1"/>
        <end position="17"/>
    </location>
</feature>
<evidence type="ECO:0000256" key="2">
    <source>
        <dbReference type="ARBA" id="ARBA00011245"/>
    </source>
</evidence>
<reference key="1">
    <citation type="submission" date="2010-11" db="EMBL/GenBank/DDBJ databases">
        <title>The complete genome of Leadbetterella byssophila DSM 17132.</title>
        <authorList>
            <consortium name="US DOE Joint Genome Institute (JGI-PGF)"/>
            <person name="Lucas S."/>
            <person name="Copeland A."/>
            <person name="Lapidus A."/>
            <person name="Glavina del Rio T."/>
            <person name="Dalin E."/>
            <person name="Tice H."/>
            <person name="Bruce D."/>
            <person name="Goodwin L."/>
            <person name="Pitluck S."/>
            <person name="Kyrpides N."/>
            <person name="Mavromatis K."/>
            <person name="Ivanova N."/>
            <person name="Teshima H."/>
            <person name="Brettin T."/>
            <person name="Detter J.C."/>
            <person name="Han C."/>
            <person name="Tapia R."/>
            <person name="Land M."/>
            <person name="Hauser L."/>
            <person name="Markowitz V."/>
            <person name="Cheng J.-F."/>
            <person name="Hugenholtz P."/>
            <person name="Woyke T."/>
            <person name="Wu D."/>
            <person name="Tindall B."/>
            <person name="Pomrenke H.G."/>
            <person name="Brambilla E."/>
            <person name="Klenk H.-P."/>
            <person name="Eisen J.A."/>
        </authorList>
    </citation>
    <scope>NUCLEOTIDE SEQUENCE [LARGE SCALE GENOMIC DNA]</scope>
    <source>
        <strain>DSM 17132</strain>
    </source>
</reference>
<dbReference type="InterPro" id="IPR013785">
    <property type="entry name" value="Aldolase_TIM"/>
</dbReference>
<dbReference type="InterPro" id="IPR019563">
    <property type="entry name" value="GH97_catalytic"/>
</dbReference>
<dbReference type="CAZy" id="GH97">
    <property type="family name" value="Glycoside Hydrolase Family 97"/>
</dbReference>
<keyword evidence="4" id="KW-0106">Calcium</keyword>
<dbReference type="Gene3D" id="2.60.40.1180">
    <property type="entry name" value="Golgi alpha-mannosidase II"/>
    <property type="match status" value="1"/>
</dbReference>
<keyword evidence="6" id="KW-0732">Signal</keyword>
<evidence type="ECO:0000256" key="3">
    <source>
        <dbReference type="ARBA" id="ARBA00022801"/>
    </source>
</evidence>
<comment type="subunit">
    <text evidence="2">Monomer.</text>
</comment>
<dbReference type="InterPro" id="IPR029483">
    <property type="entry name" value="GH97_C"/>
</dbReference>
<evidence type="ECO:0000256" key="5">
    <source>
        <dbReference type="ARBA" id="ARBA00023295"/>
    </source>
</evidence>
<dbReference type="SUPFAM" id="SSF51445">
    <property type="entry name" value="(Trans)glycosidases"/>
    <property type="match status" value="1"/>
</dbReference>
<protein>
    <submittedName>
        <fullName evidence="10">Glycoside hydrolase 97</fullName>
    </submittedName>
</protein>
<organism evidence="10 11">
    <name type="scientific">Leadbetterella byssophila (strain DSM 17132 / JCM 16389 / KACC 11308 / NBRC 106382 / 4M15)</name>
    <dbReference type="NCBI Taxonomy" id="649349"/>
    <lineage>
        <taxon>Bacteria</taxon>
        <taxon>Pseudomonadati</taxon>
        <taxon>Bacteroidota</taxon>
        <taxon>Cytophagia</taxon>
        <taxon>Cytophagales</taxon>
        <taxon>Leadbetterellaceae</taxon>
        <taxon>Leadbetterella</taxon>
    </lineage>
</organism>
<dbReference type="GO" id="GO:0016798">
    <property type="term" value="F:hydrolase activity, acting on glycosyl bonds"/>
    <property type="evidence" value="ECO:0007669"/>
    <property type="project" value="UniProtKB-KW"/>
</dbReference>
<dbReference type="InterPro" id="IPR014718">
    <property type="entry name" value="GH-type_carb-bd"/>
</dbReference>
<keyword evidence="5" id="KW-0326">Glycosidase</keyword>
<reference evidence="10 11" key="2">
    <citation type="journal article" date="2011" name="Stand. Genomic Sci.">
        <title>Complete genome sequence of Leadbetterella byssophila type strain (4M15).</title>
        <authorList>
            <person name="Abt B."/>
            <person name="Teshima H."/>
            <person name="Lucas S."/>
            <person name="Lapidus A."/>
            <person name="Del Rio T.G."/>
            <person name="Nolan M."/>
            <person name="Tice H."/>
            <person name="Cheng J.F."/>
            <person name="Pitluck S."/>
            <person name="Liolios K."/>
            <person name="Pagani I."/>
            <person name="Ivanova N."/>
            <person name="Mavromatis K."/>
            <person name="Pati A."/>
            <person name="Tapia R."/>
            <person name="Han C."/>
            <person name="Goodwin L."/>
            <person name="Chen A."/>
            <person name="Palaniappan K."/>
            <person name="Land M."/>
            <person name="Hauser L."/>
            <person name="Chang Y.J."/>
            <person name="Jeffries C.D."/>
            <person name="Rohde M."/>
            <person name="Goker M."/>
            <person name="Tindall B.J."/>
            <person name="Detter J.C."/>
            <person name="Woyke T."/>
            <person name="Bristow J."/>
            <person name="Eisen J.A."/>
            <person name="Markowitz V."/>
            <person name="Hugenholtz P."/>
            <person name="Klenk H.P."/>
            <person name="Kyrpides N.C."/>
        </authorList>
    </citation>
    <scope>NUCLEOTIDE SEQUENCE [LARGE SCALE GENOMIC DNA]</scope>
    <source>
        <strain evidence="11">DSM 17132 / JCM 16389 / KACC 11308 / NBRC 106382 / 4M15</strain>
    </source>
</reference>